<dbReference type="PANTHER" id="PTHR47260:SF1">
    <property type="entry name" value="UPF0644 PROTEIN PB2B4.06"/>
    <property type="match status" value="1"/>
</dbReference>
<keyword evidence="1" id="KW-1133">Transmembrane helix</keyword>
<evidence type="ECO:0000256" key="1">
    <source>
        <dbReference type="SAM" id="Phobius"/>
    </source>
</evidence>
<keyword evidence="5" id="KW-1185">Reference proteome</keyword>
<organism evidence="4 5">
    <name type="scientific">Pseudocercospora musae</name>
    <dbReference type="NCBI Taxonomy" id="113226"/>
    <lineage>
        <taxon>Eukaryota</taxon>
        <taxon>Fungi</taxon>
        <taxon>Dikarya</taxon>
        <taxon>Ascomycota</taxon>
        <taxon>Pezizomycotina</taxon>
        <taxon>Dothideomycetes</taxon>
        <taxon>Dothideomycetidae</taxon>
        <taxon>Mycosphaerellales</taxon>
        <taxon>Mycosphaerellaceae</taxon>
        <taxon>Pseudocercospora</taxon>
    </lineage>
</organism>
<evidence type="ECO:0000259" key="2">
    <source>
        <dbReference type="Pfam" id="PF03061"/>
    </source>
</evidence>
<dbReference type="Pfam" id="PF20684">
    <property type="entry name" value="Fung_rhodopsin"/>
    <property type="match status" value="1"/>
</dbReference>
<feature type="transmembrane region" description="Helical" evidence="1">
    <location>
        <begin position="307"/>
        <end position="331"/>
    </location>
</feature>
<feature type="domain" description="Thioesterase" evidence="2">
    <location>
        <begin position="109"/>
        <end position="169"/>
    </location>
</feature>
<dbReference type="Proteomes" id="UP000073492">
    <property type="component" value="Unassembled WGS sequence"/>
</dbReference>
<dbReference type="InterPro" id="IPR029069">
    <property type="entry name" value="HotDog_dom_sf"/>
</dbReference>
<dbReference type="InterPro" id="IPR006683">
    <property type="entry name" value="Thioestr_dom"/>
</dbReference>
<feature type="transmembrane region" description="Helical" evidence="1">
    <location>
        <begin position="343"/>
        <end position="372"/>
    </location>
</feature>
<feature type="domain" description="Rhodopsin" evidence="3">
    <location>
        <begin position="249"/>
        <end position="389"/>
    </location>
</feature>
<evidence type="ECO:0000313" key="5">
    <source>
        <dbReference type="Proteomes" id="UP000073492"/>
    </source>
</evidence>
<dbReference type="InterPro" id="IPR049326">
    <property type="entry name" value="Rhodopsin_dom_fungi"/>
</dbReference>
<name>A0A139I8S0_9PEZI</name>
<protein>
    <submittedName>
        <fullName evidence="4">Uncharacterized protein</fullName>
    </submittedName>
</protein>
<keyword evidence="1" id="KW-0472">Membrane</keyword>
<proteinExistence type="predicted"/>
<sequence>MSHLPGIGDKRIPNNVQEATVEHFSAMPCAQKQLQDPRFRILSQSRTVTDGGKGHTLMGKTRNTAETIEHLLILHRDSTSDGPLPHTEDERAESRRFYTFGGDLNAHPGLLHGGVVSCVLDSTMGGAVGVTLAKQKGGPPTFTVQLNVTFKRPIRTPGTVVIRAWVTKVEAGGRKAWCRGIIESDDGTVHALAEGPGAESMSRIASPLMTGMNLTSAERDRLVHESRGPMALAILFTFWGLSVTLVITRMFVRWRVSKQVNLDDWVIGASEVVGTVMMVFIYFQVHYGDGRHLLALTMQEADNIAKMNFPAVTLWTFAIIGTKISILLQYLRLFQLRKTTRLIWALMVIVMLGGLSTFEVIMTACIPIAAVWNTDLRSRAKCLNQRLFGKYNQPLKRQRAGQYWEY</sequence>
<dbReference type="SUPFAM" id="SSF54637">
    <property type="entry name" value="Thioesterase/thiol ester dehydrase-isomerase"/>
    <property type="match status" value="1"/>
</dbReference>
<dbReference type="PANTHER" id="PTHR47260">
    <property type="entry name" value="UPF0644 PROTEIN PB2B4.06"/>
    <property type="match status" value="1"/>
</dbReference>
<comment type="caution">
    <text evidence="4">The sequence shown here is derived from an EMBL/GenBank/DDBJ whole genome shotgun (WGS) entry which is preliminary data.</text>
</comment>
<dbReference type="CDD" id="cd03443">
    <property type="entry name" value="PaaI_thioesterase"/>
    <property type="match status" value="1"/>
</dbReference>
<accession>A0A139I8S0</accession>
<dbReference type="Pfam" id="PF03061">
    <property type="entry name" value="4HBT"/>
    <property type="match status" value="1"/>
</dbReference>
<keyword evidence="1" id="KW-0812">Transmembrane</keyword>
<gene>
    <name evidence="4" type="ORF">AC579_7324</name>
</gene>
<dbReference type="EMBL" id="LFZO01000223">
    <property type="protein sequence ID" value="KXT11029.1"/>
    <property type="molecule type" value="Genomic_DNA"/>
</dbReference>
<dbReference type="AlphaFoldDB" id="A0A139I8S0"/>
<feature type="transmembrane region" description="Helical" evidence="1">
    <location>
        <begin position="264"/>
        <end position="287"/>
    </location>
</feature>
<evidence type="ECO:0000259" key="3">
    <source>
        <dbReference type="Pfam" id="PF20684"/>
    </source>
</evidence>
<evidence type="ECO:0000313" key="4">
    <source>
        <dbReference type="EMBL" id="KXT11029.1"/>
    </source>
</evidence>
<feature type="transmembrane region" description="Helical" evidence="1">
    <location>
        <begin position="230"/>
        <end position="252"/>
    </location>
</feature>
<dbReference type="Gene3D" id="3.10.129.10">
    <property type="entry name" value="Hotdog Thioesterase"/>
    <property type="match status" value="1"/>
</dbReference>
<dbReference type="OrthoDB" id="506431at2759"/>
<reference evidence="4 5" key="1">
    <citation type="submission" date="2015-07" db="EMBL/GenBank/DDBJ databases">
        <title>Comparative genomics of the Sigatoka disease complex on banana suggests a link between parallel evolutionary changes in Pseudocercospora fijiensis and Pseudocercospora eumusae and increased virulence on the banana host.</title>
        <authorList>
            <person name="Chang T.-C."/>
            <person name="Salvucci A."/>
            <person name="Crous P.W."/>
            <person name="Stergiopoulos I."/>
        </authorList>
    </citation>
    <scope>NUCLEOTIDE SEQUENCE [LARGE SCALE GENOMIC DNA]</scope>
    <source>
        <strain evidence="4 5">CBS 116634</strain>
    </source>
</reference>
<dbReference type="InterPro" id="IPR052061">
    <property type="entry name" value="PTE-AB_protein"/>
</dbReference>